<evidence type="ECO:0000313" key="4">
    <source>
        <dbReference type="EMBL" id="KAK7438406.1"/>
    </source>
</evidence>
<feature type="compositionally biased region" description="Low complexity" evidence="1">
    <location>
        <begin position="371"/>
        <end position="383"/>
    </location>
</feature>
<feature type="transmembrane region" description="Helical" evidence="2">
    <location>
        <begin position="329"/>
        <end position="355"/>
    </location>
</feature>
<proteinExistence type="predicted"/>
<feature type="region of interest" description="Disordered" evidence="1">
    <location>
        <begin position="363"/>
        <end position="386"/>
    </location>
</feature>
<dbReference type="Proteomes" id="UP001498398">
    <property type="component" value="Unassembled WGS sequence"/>
</dbReference>
<organism evidence="4 5">
    <name type="scientific">Marasmiellus scandens</name>
    <dbReference type="NCBI Taxonomy" id="2682957"/>
    <lineage>
        <taxon>Eukaryota</taxon>
        <taxon>Fungi</taxon>
        <taxon>Dikarya</taxon>
        <taxon>Basidiomycota</taxon>
        <taxon>Agaricomycotina</taxon>
        <taxon>Agaricomycetes</taxon>
        <taxon>Agaricomycetidae</taxon>
        <taxon>Agaricales</taxon>
        <taxon>Marasmiineae</taxon>
        <taxon>Omphalotaceae</taxon>
        <taxon>Marasmiellus</taxon>
    </lineage>
</organism>
<feature type="region of interest" description="Disordered" evidence="1">
    <location>
        <begin position="295"/>
        <end position="325"/>
    </location>
</feature>
<accession>A0ABR1IT82</accession>
<evidence type="ECO:0000256" key="1">
    <source>
        <dbReference type="SAM" id="MobiDB-lite"/>
    </source>
</evidence>
<dbReference type="Gene3D" id="2.60.120.260">
    <property type="entry name" value="Galactose-binding domain-like"/>
    <property type="match status" value="1"/>
</dbReference>
<gene>
    <name evidence="4" type="ORF">VKT23_018019</name>
</gene>
<feature type="signal peptide" evidence="3">
    <location>
        <begin position="1"/>
        <end position="17"/>
    </location>
</feature>
<evidence type="ECO:0000256" key="2">
    <source>
        <dbReference type="SAM" id="Phobius"/>
    </source>
</evidence>
<evidence type="ECO:0000313" key="5">
    <source>
        <dbReference type="Proteomes" id="UP001498398"/>
    </source>
</evidence>
<feature type="chain" id="PRO_5047363704" description="Transmembrane protein" evidence="3">
    <location>
        <begin position="18"/>
        <end position="460"/>
    </location>
</feature>
<keyword evidence="3" id="KW-0732">Signal</keyword>
<keyword evidence="5" id="KW-1185">Reference proteome</keyword>
<evidence type="ECO:0008006" key="6">
    <source>
        <dbReference type="Google" id="ProtNLM"/>
    </source>
</evidence>
<feature type="compositionally biased region" description="Polar residues" evidence="1">
    <location>
        <begin position="246"/>
        <end position="257"/>
    </location>
</feature>
<name>A0ABR1IT82_9AGAR</name>
<sequence>MHLFVLIPLVMLGRGFCALVNVTVDETSPQITYHGNSWVKNEAGPLYHGGFHDQTEDLNASAVFNFTGVAIYYYSSLWPFNVSTVLTLDGNDTETLNLTAITSPQDPNGDPVAENSTIRWSRTHLKDGPHSLIISPGNFVLVDAFIYTTNQSEVPDTHSSSSLQNVTVEETSSQIIYNGDNWIKNQANPLYHGGTQSQNQDVTANAVFTFTGNAVYYYASLWPFRVTTVLSLDGEPGDTVDLTDPSVPNQETSPPTVQSAIRWSRTNLTEGNHTLTISTGNYAMVDAIVYTKDLSAPTNSSKQSPSPNSTTTNASEPTSAASTSPQSKIGLIVGVVGGVLGFLLITAIVLIIFLYRRLKHQPKGQQKPPEQTTAQHQHTAVTTERQGFGRVSPYIITVPPEVSVGTMGSDEANFGDASSPTTTIRTQTTRKGGYISSLASLPGLRGNATQWDAPPPSYRG</sequence>
<evidence type="ECO:0000256" key="3">
    <source>
        <dbReference type="SAM" id="SignalP"/>
    </source>
</evidence>
<protein>
    <recommendedName>
        <fullName evidence="6">Transmembrane protein</fullName>
    </recommendedName>
</protein>
<feature type="region of interest" description="Disordered" evidence="1">
    <location>
        <begin position="237"/>
        <end position="257"/>
    </location>
</feature>
<feature type="region of interest" description="Disordered" evidence="1">
    <location>
        <begin position="409"/>
        <end position="429"/>
    </location>
</feature>
<reference evidence="4 5" key="1">
    <citation type="submission" date="2024-01" db="EMBL/GenBank/DDBJ databases">
        <title>A draft genome for the cacao thread blight pathogen Marasmiellus scandens.</title>
        <authorList>
            <person name="Baruah I.K."/>
            <person name="Leung J."/>
            <person name="Bukari Y."/>
            <person name="Amoako-Attah I."/>
            <person name="Meinhardt L.W."/>
            <person name="Bailey B.A."/>
            <person name="Cohen S.P."/>
        </authorList>
    </citation>
    <scope>NUCLEOTIDE SEQUENCE [LARGE SCALE GENOMIC DNA]</scope>
    <source>
        <strain evidence="4 5">GH-19</strain>
    </source>
</reference>
<keyword evidence="2" id="KW-0472">Membrane</keyword>
<feature type="compositionally biased region" description="Low complexity" evidence="1">
    <location>
        <begin position="297"/>
        <end position="325"/>
    </location>
</feature>
<comment type="caution">
    <text evidence="4">The sequence shown here is derived from an EMBL/GenBank/DDBJ whole genome shotgun (WGS) entry which is preliminary data.</text>
</comment>
<keyword evidence="2" id="KW-0812">Transmembrane</keyword>
<keyword evidence="2" id="KW-1133">Transmembrane helix</keyword>
<dbReference type="EMBL" id="JBANRG010000079">
    <property type="protein sequence ID" value="KAK7438406.1"/>
    <property type="molecule type" value="Genomic_DNA"/>
</dbReference>